<accession>G0VHD2</accession>
<dbReference type="eggNOG" id="KOG0055">
    <property type="taxonomic scope" value="Eukaryota"/>
</dbReference>
<evidence type="ECO:0000256" key="1">
    <source>
        <dbReference type="ARBA" id="ARBA00004141"/>
    </source>
</evidence>
<dbReference type="CDD" id="cd18577">
    <property type="entry name" value="ABC_6TM_Pgp_ABCB1_D1_like"/>
    <property type="match status" value="1"/>
</dbReference>
<dbReference type="STRING" id="1064592.G0VHD2"/>
<dbReference type="PROSITE" id="PS50929">
    <property type="entry name" value="ABC_TM1F"/>
    <property type="match status" value="2"/>
</dbReference>
<evidence type="ECO:0000256" key="3">
    <source>
        <dbReference type="ARBA" id="ARBA00022692"/>
    </source>
</evidence>
<keyword evidence="12" id="KW-1185">Reference proteome</keyword>
<reference key="2">
    <citation type="submission" date="2011-08" db="EMBL/GenBank/DDBJ databases">
        <title>Genome sequence of Naumovozyma castellii.</title>
        <authorList>
            <person name="Gordon J.L."/>
            <person name="Armisen D."/>
            <person name="Proux-Wera E."/>
            <person name="OhEigeartaigh S.S."/>
            <person name="Byrne K.P."/>
            <person name="Wolfe K.H."/>
        </authorList>
    </citation>
    <scope>NUCLEOTIDE SEQUENCE</scope>
    <source>
        <strain>Type strain:CBS 4309</strain>
    </source>
</reference>
<dbReference type="GO" id="GO:0015421">
    <property type="term" value="F:ABC-type oligopeptide transporter activity"/>
    <property type="evidence" value="ECO:0007669"/>
    <property type="project" value="TreeGrafter"/>
</dbReference>
<dbReference type="FunFam" id="3.40.50.300:FF:000604">
    <property type="entry name" value="ABC transporter B family member 28"/>
    <property type="match status" value="1"/>
</dbReference>
<feature type="transmembrane region" description="Helical" evidence="8">
    <location>
        <begin position="760"/>
        <end position="781"/>
    </location>
</feature>
<dbReference type="GO" id="GO:0016887">
    <property type="term" value="F:ATP hydrolysis activity"/>
    <property type="evidence" value="ECO:0007669"/>
    <property type="project" value="InterPro"/>
</dbReference>
<feature type="transmembrane region" description="Helical" evidence="8">
    <location>
        <begin position="29"/>
        <end position="56"/>
    </location>
</feature>
<organism evidence="11 12">
    <name type="scientific">Naumovozyma castellii</name>
    <name type="common">Yeast</name>
    <name type="synonym">Saccharomyces castellii</name>
    <dbReference type="NCBI Taxonomy" id="27288"/>
    <lineage>
        <taxon>Eukaryota</taxon>
        <taxon>Fungi</taxon>
        <taxon>Dikarya</taxon>
        <taxon>Ascomycota</taxon>
        <taxon>Saccharomycotina</taxon>
        <taxon>Saccharomycetes</taxon>
        <taxon>Saccharomycetales</taxon>
        <taxon>Saccharomycetaceae</taxon>
        <taxon>Naumovozyma</taxon>
    </lineage>
</organism>
<gene>
    <name evidence="11" type="primary">NCAS0G03510</name>
    <name evidence="11" type="ordered locus">NCAS_0G03510</name>
</gene>
<dbReference type="InterPro" id="IPR003593">
    <property type="entry name" value="AAA+_ATPase"/>
</dbReference>
<keyword evidence="2" id="KW-0813">Transport</keyword>
<evidence type="ECO:0000313" key="11">
    <source>
        <dbReference type="EMBL" id="CCC71238.1"/>
    </source>
</evidence>
<protein>
    <submittedName>
        <fullName evidence="11">Uncharacterized protein</fullName>
    </submittedName>
</protein>
<dbReference type="HOGENOM" id="CLU_000604_17_2_1"/>
<feature type="transmembrane region" description="Helical" evidence="8">
    <location>
        <begin position="180"/>
        <end position="200"/>
    </location>
</feature>
<dbReference type="OMA" id="TFWACLT"/>
<dbReference type="InterPro" id="IPR039421">
    <property type="entry name" value="Type_1_exporter"/>
</dbReference>
<dbReference type="GO" id="GO:0005743">
    <property type="term" value="C:mitochondrial inner membrane"/>
    <property type="evidence" value="ECO:0007669"/>
    <property type="project" value="TreeGrafter"/>
</dbReference>
<dbReference type="GeneID" id="96904903"/>
<keyword evidence="6 8" id="KW-1133">Transmembrane helix</keyword>
<dbReference type="GO" id="GO:0090374">
    <property type="term" value="P:oligopeptide export from mitochondrion"/>
    <property type="evidence" value="ECO:0007669"/>
    <property type="project" value="TreeGrafter"/>
</dbReference>
<keyword evidence="3 8" id="KW-0812">Transmembrane</keyword>
<dbReference type="GO" id="GO:0005794">
    <property type="term" value="C:Golgi apparatus"/>
    <property type="evidence" value="ECO:0007669"/>
    <property type="project" value="EnsemblFungi"/>
</dbReference>
<dbReference type="PROSITE" id="PS50893">
    <property type="entry name" value="ABC_TRANSPORTER_2"/>
    <property type="match status" value="2"/>
</dbReference>
<dbReference type="SUPFAM" id="SSF90123">
    <property type="entry name" value="ABC transporter transmembrane region"/>
    <property type="match status" value="2"/>
</dbReference>
<dbReference type="InParanoid" id="G0VHD2"/>
<dbReference type="Gene3D" id="3.40.50.300">
    <property type="entry name" value="P-loop containing nucleotide triphosphate hydrolases"/>
    <property type="match status" value="2"/>
</dbReference>
<keyword evidence="5" id="KW-0067">ATP-binding</keyword>
<feature type="domain" description="ABC transmembrane type-1" evidence="10">
    <location>
        <begin position="33"/>
        <end position="321"/>
    </location>
</feature>
<proteinExistence type="predicted"/>
<feature type="transmembrane region" description="Helical" evidence="8">
    <location>
        <begin position="983"/>
        <end position="1000"/>
    </location>
</feature>
<evidence type="ECO:0000256" key="7">
    <source>
        <dbReference type="ARBA" id="ARBA00023136"/>
    </source>
</evidence>
<dbReference type="PROSITE" id="PS00211">
    <property type="entry name" value="ABC_TRANSPORTER_1"/>
    <property type="match status" value="2"/>
</dbReference>
<dbReference type="GO" id="GO:0015440">
    <property type="term" value="F:ABC-type peptide transporter activity"/>
    <property type="evidence" value="ECO:0007669"/>
    <property type="project" value="EnsemblFungi"/>
</dbReference>
<dbReference type="EMBL" id="HE576758">
    <property type="protein sequence ID" value="CCC71238.1"/>
    <property type="molecule type" value="Genomic_DNA"/>
</dbReference>
<dbReference type="CDD" id="cd18578">
    <property type="entry name" value="ABC_6TM_Pgp_ABCB1_D2_like"/>
    <property type="match status" value="1"/>
</dbReference>
<dbReference type="Gene3D" id="1.20.1560.10">
    <property type="entry name" value="ABC transporter type 1, transmembrane domain"/>
    <property type="match status" value="1"/>
</dbReference>
<dbReference type="InterPro" id="IPR036640">
    <property type="entry name" value="ABC1_TM_sf"/>
</dbReference>
<evidence type="ECO:0000313" key="12">
    <source>
        <dbReference type="Proteomes" id="UP000001640"/>
    </source>
</evidence>
<dbReference type="OrthoDB" id="6500128at2759"/>
<dbReference type="InterPro" id="IPR027417">
    <property type="entry name" value="P-loop_NTPase"/>
</dbReference>
<feature type="domain" description="ABC transporter" evidence="9">
    <location>
        <begin position="357"/>
        <end position="600"/>
    </location>
</feature>
<evidence type="ECO:0000256" key="8">
    <source>
        <dbReference type="SAM" id="Phobius"/>
    </source>
</evidence>
<dbReference type="GO" id="GO:0005886">
    <property type="term" value="C:plasma membrane"/>
    <property type="evidence" value="ECO:0007669"/>
    <property type="project" value="EnsemblFungi"/>
</dbReference>
<keyword evidence="4" id="KW-0547">Nucleotide-binding</keyword>
<dbReference type="InterPro" id="IPR011527">
    <property type="entry name" value="ABC1_TM_dom"/>
</dbReference>
<dbReference type="KEGG" id="ncs:NCAS_0G03510"/>
<dbReference type="GO" id="GO:0043332">
    <property type="term" value="C:mating projection tip"/>
    <property type="evidence" value="ECO:0007669"/>
    <property type="project" value="EnsemblFungi"/>
</dbReference>
<dbReference type="Proteomes" id="UP000001640">
    <property type="component" value="Chromosome 7"/>
</dbReference>
<dbReference type="GO" id="GO:0005524">
    <property type="term" value="F:ATP binding"/>
    <property type="evidence" value="ECO:0007669"/>
    <property type="project" value="UniProtKB-KW"/>
</dbReference>
<feature type="domain" description="ABC transporter" evidence="9">
    <location>
        <begin position="1049"/>
        <end position="1285"/>
    </location>
</feature>
<dbReference type="FunFam" id="3.40.50.300:FF:001471">
    <property type="entry name" value="P-loop containing nucleoside triphosphate hydrolase protein"/>
    <property type="match status" value="1"/>
</dbReference>
<keyword evidence="7 8" id="KW-0472">Membrane</keyword>
<dbReference type="InterPro" id="IPR017871">
    <property type="entry name" value="ABC_transporter-like_CS"/>
</dbReference>
<reference evidence="11 12" key="1">
    <citation type="journal article" date="2011" name="Proc. Natl. Acad. Sci. U.S.A.">
        <title>Evolutionary erosion of yeast sex chromosomes by mating-type switching accidents.</title>
        <authorList>
            <person name="Gordon J.L."/>
            <person name="Armisen D."/>
            <person name="Proux-Wera E."/>
            <person name="Oheigeartaigh S.S."/>
            <person name="Byrne K.P."/>
            <person name="Wolfe K.H."/>
        </authorList>
    </citation>
    <scope>NUCLEOTIDE SEQUENCE [LARGE SCALE GENOMIC DNA]</scope>
    <source>
        <strain evidence="12">ATCC 76901 / BCRC 22586 / CBS 4309 / NBRC 1992 / NRRL Y-12630</strain>
    </source>
</reference>
<feature type="transmembrane region" description="Helical" evidence="8">
    <location>
        <begin position="862"/>
        <end position="883"/>
    </location>
</feature>
<dbReference type="PANTHER" id="PTHR43394:SF15">
    <property type="entry name" value="ALPHA-FACTOR-TRANSPORTING ATPASE"/>
    <property type="match status" value="1"/>
</dbReference>
<dbReference type="Pfam" id="PF00005">
    <property type="entry name" value="ABC_tran"/>
    <property type="match status" value="2"/>
</dbReference>
<comment type="subcellular location">
    <subcellularLocation>
        <location evidence="1">Membrane</location>
        <topology evidence="1">Multi-pass membrane protein</topology>
    </subcellularLocation>
</comment>
<dbReference type="SMART" id="SM00382">
    <property type="entry name" value="AAA"/>
    <property type="match status" value="2"/>
</dbReference>
<dbReference type="Pfam" id="PF00664">
    <property type="entry name" value="ABC_membrane"/>
    <property type="match status" value="2"/>
</dbReference>
<dbReference type="FunCoup" id="G0VHD2">
    <property type="interactions" value="876"/>
</dbReference>
<evidence type="ECO:0000259" key="9">
    <source>
        <dbReference type="PROSITE" id="PS50893"/>
    </source>
</evidence>
<dbReference type="GO" id="GO:0000770">
    <property type="term" value="P:peptide pheromone export"/>
    <property type="evidence" value="ECO:0007669"/>
    <property type="project" value="EnsemblFungi"/>
</dbReference>
<feature type="transmembrane region" description="Helical" evidence="8">
    <location>
        <begin position="714"/>
        <end position="740"/>
    </location>
</feature>
<feature type="domain" description="ABC transmembrane type-1" evidence="10">
    <location>
        <begin position="716"/>
        <end position="1005"/>
    </location>
</feature>
<evidence type="ECO:0000256" key="2">
    <source>
        <dbReference type="ARBA" id="ARBA00022448"/>
    </source>
</evidence>
<feature type="transmembrane region" description="Helical" evidence="8">
    <location>
        <begin position="837"/>
        <end position="856"/>
    </location>
</feature>
<name>G0VHD2_NAUCA</name>
<dbReference type="PANTHER" id="PTHR43394">
    <property type="entry name" value="ATP-DEPENDENT PERMEASE MDL1, MITOCHONDRIAL"/>
    <property type="match status" value="1"/>
</dbReference>
<sequence>MMRLPIVDMFRNIQRQHIYMHVDVKRDKWILMLVLITTTSNGLVPAITSILTGRVFDLLSNISNFSMHTILSELRTRAFAIMALGAASLPLMWISLSSWMSLGERQGFAVREKILQEYLTKPITWYDSNDNLSGDFTQINRCVEELRSSSAEASAIIFQNLVSILALIGTSFYYSWSLTLIILCTAPIIIAFAVFFSHMIHKYTELENTETGKAAQLANWAMDSIQLVKLYCTQFREVRNFRELTSNCNDLFIKCCLYVSANTALLRFLSLSMFIQGFWFGATMVRKGKLQISNVVTCFQSCLMLGSTLSNTLQVIVILQKGDVALKKILGFLSTSVDHGADEPIYEPETPAELCTIAFNNITFSYPSRPSHPVLKNVSLCFEPTKFTFIIGKSGSGKSTLSNLLLKFYDDYNGTITVKGNDVKEINRNWLLNNVTVVEQRCTLFNDTLRNNILLGVSKDQLEDHESIEQKLKDACSISMLDRLVCDLPHGLNTIIGSGGISLSGGQQQRVAIARAFMRNKPILILDEAVSALDIIHRELLMKNIRQWRSGKTTILLTHELSQIEPDDYTYVIQEGEVKENGYQKDLKQKKTSVFNHMLNLQTNNRDSYAISDRTALETPIKENNIFADTTIDSDSESPISKEADLSYMYEEASYRGLSGKAPSIKDEIYINEKASSTETDLEKGPDDKKGEFKLMPLGEVMMRMLRTIRQRNLLFFGIFWALIAGAANPIFSFCFSYLLNGIVPSVEGVYKSERYLLKWSFIVLGVAVADGVSNFLKAYILGYCSENWIMDLRNEAMESILNKDLFWFSKDTNKSSELSALLLNDLRDLRSLVSEFLSAMTTFMVVSLIGLIWALVSGWKLSLVCLSMFPLIIAFSAVYGTMLQKYETTYKTSVAALENQEYEIMTGIKTIRSLQAESHFIKNYSGLEHNMRAIAHKRSIATGFGISVTNMITICIQSILYYYGIKLVFEGEYSSKKMFETFTLLLFTIMTCTSLVNQIPDISRGQRSATFLYRILDEGLASDESEFETHRKAEIVAPKQESKSNPLIKIQNLTFAYPSETNVNVYEDLNLEMHASEKTIGLVGESGSGKSTLMYLLTKLYQVAPHSIYLDGTDVNDWGLMNLRTQISVVEQKPTLFDGTVRENLSYGISTDILDMELFDMLKYVGIYEFVESLPFGLDTRIDTKLLSGGQAQRICIARALLRKPKILILDECTSALDALSANIIIDIVKNGPPALLTIVITHSEKMMRACNTIAVLKNGKIIEKGGFKELVNGNGELKKIIDLQEE</sequence>
<evidence type="ECO:0000259" key="10">
    <source>
        <dbReference type="PROSITE" id="PS50929"/>
    </source>
</evidence>
<evidence type="ECO:0000256" key="5">
    <source>
        <dbReference type="ARBA" id="ARBA00022840"/>
    </source>
</evidence>
<evidence type="ECO:0000256" key="6">
    <source>
        <dbReference type="ARBA" id="ARBA00022989"/>
    </source>
</evidence>
<feature type="transmembrane region" description="Helical" evidence="8">
    <location>
        <begin position="941"/>
        <end position="963"/>
    </location>
</feature>
<dbReference type="InterPro" id="IPR003439">
    <property type="entry name" value="ABC_transporter-like_ATP-bd"/>
</dbReference>
<dbReference type="RefSeq" id="XP_003677590.1">
    <property type="nucleotide sequence ID" value="XM_003677542.1"/>
</dbReference>
<dbReference type="SUPFAM" id="SSF52540">
    <property type="entry name" value="P-loop containing nucleoside triphosphate hydrolases"/>
    <property type="match status" value="2"/>
</dbReference>
<evidence type="ECO:0000256" key="4">
    <source>
        <dbReference type="ARBA" id="ARBA00022741"/>
    </source>
</evidence>
<feature type="transmembrane region" description="Helical" evidence="8">
    <location>
        <begin position="76"/>
        <end position="96"/>
    </location>
</feature>